<evidence type="ECO:0000313" key="2">
    <source>
        <dbReference type="Proteomes" id="UP000499080"/>
    </source>
</evidence>
<evidence type="ECO:0000313" key="1">
    <source>
        <dbReference type="EMBL" id="GBM66377.1"/>
    </source>
</evidence>
<reference evidence="1 2" key="1">
    <citation type="journal article" date="2019" name="Sci. Rep.">
        <title>Orb-weaving spider Araneus ventricosus genome elucidates the spidroin gene catalogue.</title>
        <authorList>
            <person name="Kono N."/>
            <person name="Nakamura H."/>
            <person name="Ohtoshi R."/>
            <person name="Moran D.A.P."/>
            <person name="Shinohara A."/>
            <person name="Yoshida Y."/>
            <person name="Fujiwara M."/>
            <person name="Mori M."/>
            <person name="Tomita M."/>
            <person name="Arakawa K."/>
        </authorList>
    </citation>
    <scope>NUCLEOTIDE SEQUENCE [LARGE SCALE GENOMIC DNA]</scope>
</reference>
<organism evidence="1 2">
    <name type="scientific">Araneus ventricosus</name>
    <name type="common">Orbweaver spider</name>
    <name type="synonym">Epeira ventricosa</name>
    <dbReference type="NCBI Taxonomy" id="182803"/>
    <lineage>
        <taxon>Eukaryota</taxon>
        <taxon>Metazoa</taxon>
        <taxon>Ecdysozoa</taxon>
        <taxon>Arthropoda</taxon>
        <taxon>Chelicerata</taxon>
        <taxon>Arachnida</taxon>
        <taxon>Araneae</taxon>
        <taxon>Araneomorphae</taxon>
        <taxon>Entelegynae</taxon>
        <taxon>Araneoidea</taxon>
        <taxon>Araneidae</taxon>
        <taxon>Araneus</taxon>
    </lineage>
</organism>
<accession>A0A4Y2HM13</accession>
<protein>
    <submittedName>
        <fullName evidence="1">Uncharacterized protein</fullName>
    </submittedName>
</protein>
<gene>
    <name evidence="1" type="ORF">AVEN_235736_1</name>
</gene>
<comment type="caution">
    <text evidence="1">The sequence shown here is derived from an EMBL/GenBank/DDBJ whole genome shotgun (WGS) entry which is preliminary data.</text>
</comment>
<name>A0A4Y2HM13_ARAVE</name>
<dbReference type="EMBL" id="BGPR01002022">
    <property type="protein sequence ID" value="GBM66377.1"/>
    <property type="molecule type" value="Genomic_DNA"/>
</dbReference>
<sequence>MVVWLFGPTSDDGSYPVEIEYPNIDQSNEFQSANSDSELAELIKESSGLEESDSENIRDWLECDVDPSYKYWRTREPLLVSSTTKTPETTKKSQRQLTVLTKIHPASKLFTSLR</sequence>
<keyword evidence="2" id="KW-1185">Reference proteome</keyword>
<dbReference type="Proteomes" id="UP000499080">
    <property type="component" value="Unassembled WGS sequence"/>
</dbReference>
<proteinExistence type="predicted"/>
<dbReference type="AlphaFoldDB" id="A0A4Y2HM13"/>